<organism evidence="1">
    <name type="scientific">Siphoviridae sp. ctZ1O5</name>
    <dbReference type="NCBI Taxonomy" id="2825555"/>
    <lineage>
        <taxon>Viruses</taxon>
        <taxon>Duplodnaviria</taxon>
        <taxon>Heunggongvirae</taxon>
        <taxon>Uroviricota</taxon>
        <taxon>Caudoviricetes</taxon>
    </lineage>
</organism>
<dbReference type="EMBL" id="BK015404">
    <property type="protein sequence ID" value="DAE05153.1"/>
    <property type="molecule type" value="Genomic_DNA"/>
</dbReference>
<evidence type="ECO:0000313" key="1">
    <source>
        <dbReference type="EMBL" id="DAE05153.1"/>
    </source>
</evidence>
<proteinExistence type="predicted"/>
<protein>
    <submittedName>
        <fullName evidence="1">Antitoxin</fullName>
    </submittedName>
</protein>
<name>A0A8S5PFL1_9CAUD</name>
<sequence>MKITIDIADSAYNYFKDLAEDMGCPVETLINNEVEAVHHRAELAKWREEDGEEDDFRWNGDD</sequence>
<reference evidence="1" key="1">
    <citation type="journal article" date="2021" name="Proc. Natl. Acad. Sci. U.S.A.">
        <title>A Catalog of Tens of Thousands of Viruses from Human Metagenomes Reveals Hidden Associations with Chronic Diseases.</title>
        <authorList>
            <person name="Tisza M.J."/>
            <person name="Buck C.B."/>
        </authorList>
    </citation>
    <scope>NUCLEOTIDE SEQUENCE</scope>
    <source>
        <strain evidence="1">CtZ1O5</strain>
    </source>
</reference>
<accession>A0A8S5PFL1</accession>